<dbReference type="InterPro" id="IPR006015">
    <property type="entry name" value="Universal_stress_UspA"/>
</dbReference>
<dbReference type="Gene3D" id="3.40.50.12370">
    <property type="match status" value="1"/>
</dbReference>
<organism evidence="3 4">
    <name type="scientific">Rhodocista pekingensis</name>
    <dbReference type="NCBI Taxonomy" id="201185"/>
    <lineage>
        <taxon>Bacteria</taxon>
        <taxon>Pseudomonadati</taxon>
        <taxon>Pseudomonadota</taxon>
        <taxon>Alphaproteobacteria</taxon>
        <taxon>Rhodospirillales</taxon>
        <taxon>Azospirillaceae</taxon>
        <taxon>Rhodocista</taxon>
    </lineage>
</organism>
<evidence type="ECO:0000313" key="3">
    <source>
        <dbReference type="EMBL" id="MFC7333369.1"/>
    </source>
</evidence>
<dbReference type="SUPFAM" id="SSF52402">
    <property type="entry name" value="Adenine nucleotide alpha hydrolases-like"/>
    <property type="match status" value="2"/>
</dbReference>
<comment type="similarity">
    <text evidence="1">Belongs to the universal stress protein A family.</text>
</comment>
<proteinExistence type="inferred from homology"/>
<dbReference type="PANTHER" id="PTHR46268">
    <property type="entry name" value="STRESS RESPONSE PROTEIN NHAX"/>
    <property type="match status" value="1"/>
</dbReference>
<dbReference type="Pfam" id="PF00582">
    <property type="entry name" value="Usp"/>
    <property type="match status" value="1"/>
</dbReference>
<comment type="caution">
    <text evidence="3">The sequence shown here is derived from an EMBL/GenBank/DDBJ whole genome shotgun (WGS) entry which is preliminary data.</text>
</comment>
<dbReference type="RefSeq" id="WP_377358409.1">
    <property type="nucleotide sequence ID" value="NZ_JBHTCM010000010.1"/>
</dbReference>
<accession>A0ABW2KVB8</accession>
<dbReference type="PANTHER" id="PTHR46268:SF15">
    <property type="entry name" value="UNIVERSAL STRESS PROTEIN HP_0031"/>
    <property type="match status" value="1"/>
</dbReference>
<evidence type="ECO:0000313" key="4">
    <source>
        <dbReference type="Proteomes" id="UP001596456"/>
    </source>
</evidence>
<protein>
    <submittedName>
        <fullName evidence="3">Universal stress protein</fullName>
    </submittedName>
</protein>
<evidence type="ECO:0000256" key="1">
    <source>
        <dbReference type="ARBA" id="ARBA00008791"/>
    </source>
</evidence>
<dbReference type="CDD" id="cd00293">
    <property type="entry name" value="USP-like"/>
    <property type="match status" value="1"/>
</dbReference>
<sequence>MGFKTVLVHIGPDPDSRRRVEIAAEFAARQQARLRGLFICLPMQLPGLPYGVSMRDAVLRAEEVSAEAREHFEAVCGRNGLRHEFLMELGDAAEHLALHGRYADAIIISQDAPRSAFNDFHADLTEFLPFAASAPVIVLPQGRDSVIDPTRILIAWKSSREAASAVRDALPLLKEAEGVTVVCAQPHGAKDLPGAGLSQFLAEHGVQVELRTIGADDHDVGDTILEEARIAGAGLIVMGVYGHSRLRTRILGGVSKYVLQHTKVPLLVTH</sequence>
<dbReference type="EMBL" id="JBHTCM010000010">
    <property type="protein sequence ID" value="MFC7333369.1"/>
    <property type="molecule type" value="Genomic_DNA"/>
</dbReference>
<name>A0ABW2KVB8_9PROT</name>
<gene>
    <name evidence="3" type="ORF">ACFQPS_09365</name>
</gene>
<dbReference type="InterPro" id="IPR006016">
    <property type="entry name" value="UspA"/>
</dbReference>
<keyword evidence="4" id="KW-1185">Reference proteome</keyword>
<evidence type="ECO:0000259" key="2">
    <source>
        <dbReference type="Pfam" id="PF00582"/>
    </source>
</evidence>
<dbReference type="PRINTS" id="PR01438">
    <property type="entry name" value="UNVRSLSTRESS"/>
</dbReference>
<reference evidence="4" key="1">
    <citation type="journal article" date="2019" name="Int. J. Syst. Evol. Microbiol.">
        <title>The Global Catalogue of Microorganisms (GCM) 10K type strain sequencing project: providing services to taxonomists for standard genome sequencing and annotation.</title>
        <authorList>
            <consortium name="The Broad Institute Genomics Platform"/>
            <consortium name="The Broad Institute Genome Sequencing Center for Infectious Disease"/>
            <person name="Wu L."/>
            <person name="Ma J."/>
        </authorList>
    </citation>
    <scope>NUCLEOTIDE SEQUENCE [LARGE SCALE GENOMIC DNA]</scope>
    <source>
        <strain evidence="4">CGMCC 1.16275</strain>
    </source>
</reference>
<dbReference type="Proteomes" id="UP001596456">
    <property type="component" value="Unassembled WGS sequence"/>
</dbReference>
<feature type="domain" description="UspA" evidence="2">
    <location>
        <begin position="151"/>
        <end position="270"/>
    </location>
</feature>